<accession>A0A4R2N4L4</accession>
<dbReference type="GO" id="GO:0005886">
    <property type="term" value="C:plasma membrane"/>
    <property type="evidence" value="ECO:0007669"/>
    <property type="project" value="TreeGrafter"/>
</dbReference>
<feature type="domain" description="Chromosomal replication initiator DnaA C-terminal" evidence="14">
    <location>
        <begin position="355"/>
        <end position="424"/>
    </location>
</feature>
<keyword evidence="6 8" id="KW-0446">Lipid-binding</keyword>
<comment type="caution">
    <text evidence="8">Lacks conserved residue(s) required for the propagation of feature annotation.</text>
</comment>
<organism evidence="15 16">
    <name type="scientific">Nicoletella semolina</name>
    <dbReference type="NCBI Taxonomy" id="271160"/>
    <lineage>
        <taxon>Bacteria</taxon>
        <taxon>Pseudomonadati</taxon>
        <taxon>Pseudomonadota</taxon>
        <taxon>Gammaproteobacteria</taxon>
        <taxon>Pasteurellales</taxon>
        <taxon>Pasteurellaceae</taxon>
        <taxon>Nicoletella</taxon>
    </lineage>
</organism>
<dbReference type="InterPro" id="IPR001957">
    <property type="entry name" value="Chromosome_initiator_DnaA"/>
</dbReference>
<dbReference type="GO" id="GO:0006270">
    <property type="term" value="P:DNA replication initiation"/>
    <property type="evidence" value="ECO:0007669"/>
    <property type="project" value="UniProtKB-UniRule"/>
</dbReference>
<evidence type="ECO:0000313" key="15">
    <source>
        <dbReference type="EMBL" id="TCP15799.1"/>
    </source>
</evidence>
<dbReference type="InterPro" id="IPR018312">
    <property type="entry name" value="Chromosome_initiator_DnaA_CS"/>
</dbReference>
<comment type="subcellular location">
    <subcellularLocation>
        <location evidence="8">Cytoplasm</location>
    </subcellularLocation>
</comment>
<keyword evidence="4 8" id="KW-0547">Nucleotide-binding</keyword>
<dbReference type="Pfam" id="PF08299">
    <property type="entry name" value="Bac_DnaA_C"/>
    <property type="match status" value="1"/>
</dbReference>
<dbReference type="InterPro" id="IPR003593">
    <property type="entry name" value="AAA+_ATPase"/>
</dbReference>
<reference evidence="15 16" key="1">
    <citation type="submission" date="2019-03" db="EMBL/GenBank/DDBJ databases">
        <title>Genomic Encyclopedia of Type Strains, Phase IV (KMG-IV): sequencing the most valuable type-strain genomes for metagenomic binning, comparative biology and taxonomic classification.</title>
        <authorList>
            <person name="Goeker M."/>
        </authorList>
    </citation>
    <scope>NUCLEOTIDE SEQUENCE [LARGE SCALE GENOMIC DNA]</scope>
    <source>
        <strain evidence="15 16">DSM 16380</strain>
    </source>
</reference>
<evidence type="ECO:0000256" key="4">
    <source>
        <dbReference type="ARBA" id="ARBA00022741"/>
    </source>
</evidence>
<evidence type="ECO:0000256" key="1">
    <source>
        <dbReference type="ARBA" id="ARBA00006583"/>
    </source>
</evidence>
<dbReference type="NCBIfam" id="TIGR00362">
    <property type="entry name" value="DnaA"/>
    <property type="match status" value="1"/>
</dbReference>
<dbReference type="GO" id="GO:0005737">
    <property type="term" value="C:cytoplasm"/>
    <property type="evidence" value="ECO:0007669"/>
    <property type="project" value="UniProtKB-SubCell"/>
</dbReference>
<evidence type="ECO:0000256" key="7">
    <source>
        <dbReference type="ARBA" id="ARBA00023125"/>
    </source>
</evidence>
<dbReference type="OrthoDB" id="9807019at2"/>
<dbReference type="InterPro" id="IPR010921">
    <property type="entry name" value="Trp_repressor/repl_initiator"/>
</dbReference>
<dbReference type="Gene3D" id="1.10.1750.10">
    <property type="match status" value="1"/>
</dbReference>
<feature type="binding site" evidence="8">
    <location>
        <position position="155"/>
    </location>
    <ligand>
        <name>ATP</name>
        <dbReference type="ChEBI" id="CHEBI:30616"/>
    </ligand>
</feature>
<comment type="function">
    <text evidence="8 10">Plays an essential role in the initiation and regulation of chromosomal replication. ATP-DnaA binds to the origin of replication (oriC) to initiate formation of the DNA replication initiation complex once per cell cycle. Binds the DnaA box (a 9 base pair repeat at the origin) and separates the double-stranded (ds)DNA. Forms a right-handed helical filament on oriC DNA; dsDNA binds to the exterior of the filament while single-stranded (ss)DNA is stabiized in the filament's interior. The ATP-DnaA-oriC complex binds and stabilizes one strand of the AT-rich DNA unwinding element (DUE), permitting loading of DNA polymerase. After initiation quickly degrades to an ADP-DnaA complex that is not apt for DNA replication. Binds acidic phospholipids.</text>
</comment>
<protein>
    <recommendedName>
        <fullName evidence="8 9">Chromosomal replication initiator protein DnaA</fullName>
    </recommendedName>
</protein>
<proteinExistence type="inferred from homology"/>
<evidence type="ECO:0000256" key="2">
    <source>
        <dbReference type="ARBA" id="ARBA00022490"/>
    </source>
</evidence>
<dbReference type="Pfam" id="PF22688">
    <property type="entry name" value="Hda_lid"/>
    <property type="match status" value="1"/>
</dbReference>
<feature type="compositionally biased region" description="Polar residues" evidence="12">
    <location>
        <begin position="85"/>
        <end position="109"/>
    </location>
</feature>
<keyword evidence="16" id="KW-1185">Reference proteome</keyword>
<dbReference type="Pfam" id="PF11638">
    <property type="entry name" value="DnaA_N"/>
    <property type="match status" value="1"/>
</dbReference>
<dbReference type="InterPro" id="IPR020591">
    <property type="entry name" value="Chromosome_initiator_DnaA-like"/>
</dbReference>
<evidence type="ECO:0000256" key="10">
    <source>
        <dbReference type="RuleBase" id="RU000577"/>
    </source>
</evidence>
<dbReference type="AlphaFoldDB" id="A0A4R2N4L4"/>
<dbReference type="InterPro" id="IPR013159">
    <property type="entry name" value="DnaA_C"/>
</dbReference>
<dbReference type="SMART" id="SM00382">
    <property type="entry name" value="AAA"/>
    <property type="match status" value="1"/>
</dbReference>
<dbReference type="InterPro" id="IPR013317">
    <property type="entry name" value="DnaA_dom"/>
</dbReference>
<dbReference type="PROSITE" id="PS01008">
    <property type="entry name" value="DNAA"/>
    <property type="match status" value="1"/>
</dbReference>
<dbReference type="Gene3D" id="3.40.50.300">
    <property type="entry name" value="P-loop containing nucleotide triphosphate hydrolases"/>
    <property type="match status" value="1"/>
</dbReference>
<dbReference type="Proteomes" id="UP000295537">
    <property type="component" value="Unassembled WGS sequence"/>
</dbReference>
<evidence type="ECO:0000259" key="13">
    <source>
        <dbReference type="SMART" id="SM00382"/>
    </source>
</evidence>
<dbReference type="PRINTS" id="PR00051">
    <property type="entry name" value="DNAA"/>
</dbReference>
<dbReference type="GO" id="GO:0006275">
    <property type="term" value="P:regulation of DNA replication"/>
    <property type="evidence" value="ECO:0007669"/>
    <property type="project" value="UniProtKB-UniRule"/>
</dbReference>
<evidence type="ECO:0000313" key="16">
    <source>
        <dbReference type="Proteomes" id="UP000295537"/>
    </source>
</evidence>
<dbReference type="EMBL" id="SLXJ01000017">
    <property type="protein sequence ID" value="TCP15799.1"/>
    <property type="molecule type" value="Genomic_DNA"/>
</dbReference>
<evidence type="ECO:0000256" key="12">
    <source>
        <dbReference type="SAM" id="MobiDB-lite"/>
    </source>
</evidence>
<dbReference type="CDD" id="cd06571">
    <property type="entry name" value="Bac_DnaA_C"/>
    <property type="match status" value="1"/>
</dbReference>
<dbReference type="InterPro" id="IPR055199">
    <property type="entry name" value="Hda_lid"/>
</dbReference>
<dbReference type="GO" id="GO:0003688">
    <property type="term" value="F:DNA replication origin binding"/>
    <property type="evidence" value="ECO:0007669"/>
    <property type="project" value="UniProtKB-UniRule"/>
</dbReference>
<dbReference type="CDD" id="cd00009">
    <property type="entry name" value="AAA"/>
    <property type="match status" value="1"/>
</dbReference>
<dbReference type="InterPro" id="IPR024633">
    <property type="entry name" value="DnaA_N_dom"/>
</dbReference>
<feature type="binding site" evidence="8">
    <location>
        <position position="159"/>
    </location>
    <ligand>
        <name>ATP</name>
        <dbReference type="ChEBI" id="CHEBI:30616"/>
    </ligand>
</feature>
<evidence type="ECO:0000256" key="5">
    <source>
        <dbReference type="ARBA" id="ARBA00022840"/>
    </source>
</evidence>
<feature type="binding site" evidence="8">
    <location>
        <position position="157"/>
    </location>
    <ligand>
        <name>ATP</name>
        <dbReference type="ChEBI" id="CHEBI:30616"/>
    </ligand>
</feature>
<dbReference type="Pfam" id="PF00308">
    <property type="entry name" value="Bac_DnaA"/>
    <property type="match status" value="1"/>
</dbReference>
<gene>
    <name evidence="8" type="primary">dnaA</name>
    <name evidence="15" type="ORF">EV693_11734</name>
</gene>
<feature type="domain" description="AAA+ ATPase" evidence="13">
    <location>
        <begin position="144"/>
        <end position="275"/>
    </location>
</feature>
<evidence type="ECO:0000256" key="11">
    <source>
        <dbReference type="RuleBase" id="RU004227"/>
    </source>
</evidence>
<dbReference type="InterPro" id="IPR027417">
    <property type="entry name" value="P-loop_NTPase"/>
</dbReference>
<dbReference type="RefSeq" id="WP_132502037.1">
    <property type="nucleotide sequence ID" value="NZ_LVXA01000001.1"/>
</dbReference>
<dbReference type="Gene3D" id="1.10.8.60">
    <property type="match status" value="1"/>
</dbReference>
<comment type="similarity">
    <text evidence="1 8 11">Belongs to the DnaA family.</text>
</comment>
<feature type="region of interest" description="Disordered" evidence="12">
    <location>
        <begin position="82"/>
        <end position="109"/>
    </location>
</feature>
<dbReference type="SUPFAM" id="SSF48295">
    <property type="entry name" value="TrpR-like"/>
    <property type="match status" value="1"/>
</dbReference>
<dbReference type="PANTHER" id="PTHR30050:SF2">
    <property type="entry name" value="CHROMOSOMAL REPLICATION INITIATOR PROTEIN DNAA"/>
    <property type="match status" value="1"/>
</dbReference>
<comment type="domain">
    <text evidence="8">Domain I is involved in oligomerization and binding regulators, domain II is flexibile and of varying length in different bacteria, domain III forms the AAA+ region, while domain IV binds dsDNA.</text>
</comment>
<dbReference type="HAMAP" id="MF_00377">
    <property type="entry name" value="DnaA_bact"/>
    <property type="match status" value="1"/>
</dbReference>
<name>A0A4R2N4L4_9PAST</name>
<dbReference type="GO" id="GO:0008289">
    <property type="term" value="F:lipid binding"/>
    <property type="evidence" value="ECO:0007669"/>
    <property type="project" value="UniProtKB-KW"/>
</dbReference>
<evidence type="ECO:0000256" key="9">
    <source>
        <dbReference type="NCBIfam" id="TIGR00362"/>
    </source>
</evidence>
<dbReference type="FunFam" id="3.40.50.300:FF:000668">
    <property type="entry name" value="Chromosomal replication initiator protein DnaA"/>
    <property type="match status" value="1"/>
</dbReference>
<evidence type="ECO:0000256" key="3">
    <source>
        <dbReference type="ARBA" id="ARBA00022705"/>
    </source>
</evidence>
<evidence type="ECO:0000256" key="6">
    <source>
        <dbReference type="ARBA" id="ARBA00023121"/>
    </source>
</evidence>
<feature type="binding site" evidence="8">
    <location>
        <position position="158"/>
    </location>
    <ligand>
        <name>ATP</name>
        <dbReference type="ChEBI" id="CHEBI:30616"/>
    </ligand>
</feature>
<dbReference type="SUPFAM" id="SSF52540">
    <property type="entry name" value="P-loop containing nucleoside triphosphate hydrolases"/>
    <property type="match status" value="1"/>
</dbReference>
<keyword evidence="7 8" id="KW-0238">DNA-binding</keyword>
<keyword evidence="5 8" id="KW-0067">ATP-binding</keyword>
<evidence type="ECO:0000256" key="8">
    <source>
        <dbReference type="HAMAP-Rule" id="MF_00377"/>
    </source>
</evidence>
<evidence type="ECO:0000259" key="14">
    <source>
        <dbReference type="SMART" id="SM00760"/>
    </source>
</evidence>
<feature type="region of interest" description="Domain IV, binds dsDNA" evidence="8">
    <location>
        <begin position="328"/>
        <end position="447"/>
    </location>
</feature>
<dbReference type="SMART" id="SM00760">
    <property type="entry name" value="Bac_DnaA_C"/>
    <property type="match status" value="1"/>
</dbReference>
<comment type="subunit">
    <text evidence="8">Oligomerizes as a right-handed, spiral filament on DNA at oriC.</text>
</comment>
<comment type="caution">
    <text evidence="15">The sequence shown here is derived from an EMBL/GenBank/DDBJ whole genome shotgun (WGS) entry which is preliminary data.</text>
</comment>
<dbReference type="FunFam" id="1.10.8.60:FF:000003">
    <property type="entry name" value="Chromosomal replication initiator protein DnaA"/>
    <property type="match status" value="1"/>
</dbReference>
<sequence>MSSLWSDCLSHLQTKVSPTDYSTWLRPLQADFRQGELVLYAQNKFVADWVQDKFINEIIGLARFLHKDENLNVLIRVGTKPAEQATPSRSSDNQSTNTTQEVVSQAPHSGLTESLTFDNFVQGKSNQLAKAVAQQVASNPGESHCNPFSLYGGTGLGKTHLLHAVGNEILRLNPNARVVYIHSERFVQDMVKALKSNTIENFKKFYRSLDVLMIDDIQFFANKEATQEEFFHTFNSLFDRSRQIIVTSDVFPKNIENIEERIRSRLSWGVNAAIEPPELETRVAILMKKAEERGIVLSEEVAFFLGQKLRTNVRELEGALNRVIAWSNFTKRQITVDAVREALKDLISSYDHLITIENIQKTVAEYYNIKIADIKSKSRTRSVARPRQMAMALAKELTNHSLPEIGREFGGKDHTTVMHACKTIIEKRNSDPVIQEDYIHLTRKLSS</sequence>
<dbReference type="InterPro" id="IPR038454">
    <property type="entry name" value="DnaA_N_sf"/>
</dbReference>
<keyword evidence="3 8" id="KW-0235">DNA replication</keyword>
<feature type="region of interest" description="Domain I, interacts with DnaA modulators" evidence="8">
    <location>
        <begin position="1"/>
        <end position="83"/>
    </location>
</feature>
<dbReference type="GO" id="GO:0005524">
    <property type="term" value="F:ATP binding"/>
    <property type="evidence" value="ECO:0007669"/>
    <property type="project" value="UniProtKB-UniRule"/>
</dbReference>
<dbReference type="PANTHER" id="PTHR30050">
    <property type="entry name" value="CHROMOSOMAL REPLICATION INITIATOR PROTEIN DNAA"/>
    <property type="match status" value="1"/>
</dbReference>
<dbReference type="Gene3D" id="3.30.300.180">
    <property type="match status" value="1"/>
</dbReference>
<keyword evidence="2 8" id="KW-0963">Cytoplasm</keyword>